<feature type="region of interest" description="Disordered" evidence="1">
    <location>
        <begin position="1"/>
        <end position="21"/>
    </location>
</feature>
<dbReference type="Proteomes" id="UP000324800">
    <property type="component" value="Unassembled WGS sequence"/>
</dbReference>
<feature type="compositionally biased region" description="Basic and acidic residues" evidence="1">
    <location>
        <begin position="124"/>
        <end position="146"/>
    </location>
</feature>
<reference evidence="2 3" key="1">
    <citation type="submission" date="2019-03" db="EMBL/GenBank/DDBJ databases">
        <title>Single cell metagenomics reveals metabolic interactions within the superorganism composed of flagellate Streblomastix strix and complex community of Bacteroidetes bacteria on its surface.</title>
        <authorList>
            <person name="Treitli S.C."/>
            <person name="Kolisko M."/>
            <person name="Husnik F."/>
            <person name="Keeling P."/>
            <person name="Hampl V."/>
        </authorList>
    </citation>
    <scope>NUCLEOTIDE SEQUENCE [LARGE SCALE GENOMIC DNA]</scope>
    <source>
        <strain evidence="2">ST1C</strain>
    </source>
</reference>
<feature type="compositionally biased region" description="Polar residues" evidence="1">
    <location>
        <begin position="147"/>
        <end position="158"/>
    </location>
</feature>
<evidence type="ECO:0000313" key="3">
    <source>
        <dbReference type="Proteomes" id="UP000324800"/>
    </source>
</evidence>
<proteinExistence type="predicted"/>
<feature type="compositionally biased region" description="Polar residues" evidence="1">
    <location>
        <begin position="304"/>
        <end position="315"/>
    </location>
</feature>
<feature type="region of interest" description="Disordered" evidence="1">
    <location>
        <begin position="291"/>
        <end position="360"/>
    </location>
</feature>
<comment type="caution">
    <text evidence="2">The sequence shown here is derived from an EMBL/GenBank/DDBJ whole genome shotgun (WGS) entry which is preliminary data.</text>
</comment>
<dbReference type="EMBL" id="SNRW01001061">
    <property type="protein sequence ID" value="KAA6397977.1"/>
    <property type="molecule type" value="Genomic_DNA"/>
</dbReference>
<sequence>MHLRARPQTGSDSETNRTQRQNTIARNIHTVMEIDMESEGRDINPPPLEAKINQGSFNGQKKYWKDLDIDLKLDKVRLQSPATVSEKQGNEKDQIVAYQNNPRMRYGQDDRDDFRSLGRGQRGGRGDYRGRGYRRNRSDHNRDSRATDSYQNGNNHNLFSVAPWPPVESVPANSSNTVVPDHPQRQIGGPTPHLVRTPDSWQSNKTATLKQQSKQPTPSQEQDHHHQPIAVTPLPINSANNKVFSSNDTQHIDMIELILQTLAHIQLHYQEGWIVELIKKLIEFKIKVPTTGQCQERIPEQEQSENGSEQDQGQLDLNYLPDNPGSEGPSELTQKTRMNEANKDSSKPGPKSSSKNKKGH</sequence>
<dbReference type="AlphaFoldDB" id="A0A5J4WS68"/>
<accession>A0A5J4WS68</accession>
<organism evidence="2 3">
    <name type="scientific">Streblomastix strix</name>
    <dbReference type="NCBI Taxonomy" id="222440"/>
    <lineage>
        <taxon>Eukaryota</taxon>
        <taxon>Metamonada</taxon>
        <taxon>Preaxostyla</taxon>
        <taxon>Oxymonadida</taxon>
        <taxon>Streblomastigidae</taxon>
        <taxon>Streblomastix</taxon>
    </lineage>
</organism>
<feature type="region of interest" description="Disordered" evidence="1">
    <location>
        <begin position="81"/>
        <end position="226"/>
    </location>
</feature>
<gene>
    <name evidence="2" type="ORF">EZS28_006503</name>
</gene>
<evidence type="ECO:0000256" key="1">
    <source>
        <dbReference type="SAM" id="MobiDB-lite"/>
    </source>
</evidence>
<evidence type="ECO:0000313" key="2">
    <source>
        <dbReference type="EMBL" id="KAA6397977.1"/>
    </source>
</evidence>
<feature type="compositionally biased region" description="Polar residues" evidence="1">
    <location>
        <begin position="8"/>
        <end position="21"/>
    </location>
</feature>
<protein>
    <submittedName>
        <fullName evidence="2">Uncharacterized protein</fullName>
    </submittedName>
</protein>
<feature type="compositionally biased region" description="Basic and acidic residues" evidence="1">
    <location>
        <begin position="106"/>
        <end position="116"/>
    </location>
</feature>
<feature type="compositionally biased region" description="Polar residues" evidence="1">
    <location>
        <begin position="199"/>
        <end position="220"/>
    </location>
</feature>
<feature type="compositionally biased region" description="Basic and acidic residues" evidence="1">
    <location>
        <begin position="337"/>
        <end position="346"/>
    </location>
</feature>
<name>A0A5J4WS68_9EUKA</name>